<evidence type="ECO:0000313" key="12">
    <source>
        <dbReference type="EMBL" id="GLK75774.1"/>
    </source>
</evidence>
<evidence type="ECO:0000256" key="8">
    <source>
        <dbReference type="ARBA" id="ARBA00022989"/>
    </source>
</evidence>
<keyword evidence="7" id="KW-0653">Protein transport</keyword>
<evidence type="ECO:0000256" key="7">
    <source>
        <dbReference type="ARBA" id="ARBA00022927"/>
    </source>
</evidence>
<comment type="subcellular location">
    <subcellularLocation>
        <location evidence="1">Cell inner membrane</location>
        <topology evidence="1">Single-pass membrane protein</topology>
        <orientation evidence="1">Periplasmic side</orientation>
    </subcellularLocation>
</comment>
<dbReference type="InterPro" id="IPR051045">
    <property type="entry name" value="TonB-dependent_transducer"/>
</dbReference>
<proteinExistence type="inferred from homology"/>
<evidence type="ECO:0000259" key="11">
    <source>
        <dbReference type="PROSITE" id="PS52015"/>
    </source>
</evidence>
<keyword evidence="6" id="KW-0812">Transmembrane</keyword>
<sequence>MRLVRRLALGLAALSLLASPATAAGPGWAKCSGDVVNTGGAPEPTRRDIEKYHRTIVGMIMMHMRPPGGAYLIRGRGRTVVRFTLDRTGKLLRAEVAETSGSASFDREAVKIVRRASDWFPAMPAGYPCAQKSFSQPISFSQRRTPVF</sequence>
<dbReference type="PROSITE" id="PS52015">
    <property type="entry name" value="TONB_CTD"/>
    <property type="match status" value="1"/>
</dbReference>
<organism evidence="12 13">
    <name type="scientific">Methylopila jiangsuensis</name>
    <dbReference type="NCBI Taxonomy" id="586230"/>
    <lineage>
        <taxon>Bacteria</taxon>
        <taxon>Pseudomonadati</taxon>
        <taxon>Pseudomonadota</taxon>
        <taxon>Alphaproteobacteria</taxon>
        <taxon>Hyphomicrobiales</taxon>
        <taxon>Methylopilaceae</taxon>
        <taxon>Methylopila</taxon>
    </lineage>
</organism>
<accession>A0A9W6N2B8</accession>
<evidence type="ECO:0000256" key="10">
    <source>
        <dbReference type="SAM" id="SignalP"/>
    </source>
</evidence>
<keyword evidence="13" id="KW-1185">Reference proteome</keyword>
<feature type="chain" id="PRO_5040861218" description="TonB C-terminal domain-containing protein" evidence="10">
    <location>
        <begin position="24"/>
        <end position="148"/>
    </location>
</feature>
<reference evidence="12" key="2">
    <citation type="submission" date="2023-01" db="EMBL/GenBank/DDBJ databases">
        <authorList>
            <person name="Sun Q."/>
            <person name="Evtushenko L."/>
        </authorList>
    </citation>
    <scope>NUCLEOTIDE SEQUENCE</scope>
    <source>
        <strain evidence="12">VKM B-2555</strain>
    </source>
</reference>
<feature type="domain" description="TonB C-terminal" evidence="11">
    <location>
        <begin position="51"/>
        <end position="148"/>
    </location>
</feature>
<comment type="caution">
    <text evidence="12">The sequence shown here is derived from an EMBL/GenBank/DDBJ whole genome shotgun (WGS) entry which is preliminary data.</text>
</comment>
<evidence type="ECO:0000313" key="13">
    <source>
        <dbReference type="Proteomes" id="UP001143364"/>
    </source>
</evidence>
<keyword evidence="8" id="KW-1133">Transmembrane helix</keyword>
<dbReference type="GO" id="GO:0005886">
    <property type="term" value="C:plasma membrane"/>
    <property type="evidence" value="ECO:0007669"/>
    <property type="project" value="UniProtKB-SubCell"/>
</dbReference>
<dbReference type="NCBIfam" id="TIGR01352">
    <property type="entry name" value="tonB_Cterm"/>
    <property type="match status" value="1"/>
</dbReference>
<dbReference type="Gene3D" id="3.30.1150.10">
    <property type="match status" value="1"/>
</dbReference>
<comment type="similarity">
    <text evidence="2">Belongs to the TonB family.</text>
</comment>
<gene>
    <name evidence="12" type="ORF">GCM10008171_10280</name>
</gene>
<feature type="signal peptide" evidence="10">
    <location>
        <begin position="1"/>
        <end position="23"/>
    </location>
</feature>
<keyword evidence="9" id="KW-0472">Membrane</keyword>
<evidence type="ECO:0000256" key="5">
    <source>
        <dbReference type="ARBA" id="ARBA00022519"/>
    </source>
</evidence>
<evidence type="ECO:0000256" key="9">
    <source>
        <dbReference type="ARBA" id="ARBA00023136"/>
    </source>
</evidence>
<evidence type="ECO:0000256" key="3">
    <source>
        <dbReference type="ARBA" id="ARBA00022448"/>
    </source>
</evidence>
<evidence type="ECO:0000256" key="1">
    <source>
        <dbReference type="ARBA" id="ARBA00004383"/>
    </source>
</evidence>
<evidence type="ECO:0000256" key="6">
    <source>
        <dbReference type="ARBA" id="ARBA00022692"/>
    </source>
</evidence>
<dbReference type="EMBL" id="BSFK01000005">
    <property type="protein sequence ID" value="GLK75774.1"/>
    <property type="molecule type" value="Genomic_DNA"/>
</dbReference>
<protein>
    <recommendedName>
        <fullName evidence="11">TonB C-terminal domain-containing protein</fullName>
    </recommendedName>
</protein>
<keyword evidence="10" id="KW-0732">Signal</keyword>
<dbReference type="Proteomes" id="UP001143364">
    <property type="component" value="Unassembled WGS sequence"/>
</dbReference>
<dbReference type="RefSeq" id="WP_271203711.1">
    <property type="nucleotide sequence ID" value="NZ_BSFK01000005.1"/>
</dbReference>
<dbReference type="GO" id="GO:0015031">
    <property type="term" value="P:protein transport"/>
    <property type="evidence" value="ECO:0007669"/>
    <property type="project" value="UniProtKB-KW"/>
</dbReference>
<dbReference type="SUPFAM" id="SSF74653">
    <property type="entry name" value="TolA/TonB C-terminal domain"/>
    <property type="match status" value="1"/>
</dbReference>
<dbReference type="InterPro" id="IPR037682">
    <property type="entry name" value="TonB_C"/>
</dbReference>
<dbReference type="AlphaFoldDB" id="A0A9W6N2B8"/>
<keyword evidence="3" id="KW-0813">Transport</keyword>
<reference evidence="12" key="1">
    <citation type="journal article" date="2014" name="Int. J. Syst. Evol. Microbiol.">
        <title>Complete genome sequence of Corynebacterium casei LMG S-19264T (=DSM 44701T), isolated from a smear-ripened cheese.</title>
        <authorList>
            <consortium name="US DOE Joint Genome Institute (JGI-PGF)"/>
            <person name="Walter F."/>
            <person name="Albersmeier A."/>
            <person name="Kalinowski J."/>
            <person name="Ruckert C."/>
        </authorList>
    </citation>
    <scope>NUCLEOTIDE SEQUENCE</scope>
    <source>
        <strain evidence="12">VKM B-2555</strain>
    </source>
</reference>
<evidence type="ECO:0000256" key="2">
    <source>
        <dbReference type="ARBA" id="ARBA00006555"/>
    </source>
</evidence>
<dbReference type="Pfam" id="PF03544">
    <property type="entry name" value="TonB_C"/>
    <property type="match status" value="1"/>
</dbReference>
<dbReference type="InterPro" id="IPR006260">
    <property type="entry name" value="TonB/TolA_C"/>
</dbReference>
<keyword evidence="5" id="KW-0997">Cell inner membrane</keyword>
<dbReference type="GO" id="GO:0055085">
    <property type="term" value="P:transmembrane transport"/>
    <property type="evidence" value="ECO:0007669"/>
    <property type="project" value="InterPro"/>
</dbReference>
<keyword evidence="4" id="KW-1003">Cell membrane</keyword>
<dbReference type="PANTHER" id="PTHR33446">
    <property type="entry name" value="PROTEIN TONB-RELATED"/>
    <property type="match status" value="1"/>
</dbReference>
<name>A0A9W6N2B8_9HYPH</name>
<evidence type="ECO:0000256" key="4">
    <source>
        <dbReference type="ARBA" id="ARBA00022475"/>
    </source>
</evidence>